<feature type="compositionally biased region" description="Basic and acidic residues" evidence="1">
    <location>
        <begin position="134"/>
        <end position="151"/>
    </location>
</feature>
<comment type="caution">
    <text evidence="3">The sequence shown here is derived from an EMBL/GenBank/DDBJ whole genome shotgun (WGS) entry which is preliminary data.</text>
</comment>
<proteinExistence type="predicted"/>
<dbReference type="CDD" id="cd02440">
    <property type="entry name" value="AdoMet_MTases"/>
    <property type="match status" value="1"/>
</dbReference>
<dbReference type="EMBL" id="CAJVPK010000052">
    <property type="protein sequence ID" value="CAG8438444.1"/>
    <property type="molecule type" value="Genomic_DNA"/>
</dbReference>
<feature type="compositionally biased region" description="Low complexity" evidence="1">
    <location>
        <begin position="152"/>
        <end position="164"/>
    </location>
</feature>
<feature type="region of interest" description="Disordered" evidence="1">
    <location>
        <begin position="114"/>
        <end position="164"/>
    </location>
</feature>
<dbReference type="Pfam" id="PF13649">
    <property type="entry name" value="Methyltransf_25"/>
    <property type="match status" value="1"/>
</dbReference>
<sequence>MTNSSIKLVITSSFSHVAPLTFSNDDCNINNNKNNVYDLKNSSCNQTTQLHPPFTTPPLTPPLTFPRSCLKKRFSKNPSFLFSSNLINSTNNNNNYTKINNDSTKNNNNYLTKNNNNDLTKNNNNDLTKNNNNDFKKNNNDLKKKNNDLKKNNNSTNNKSTNNNWYSTITSPPLFYLIPKKFNVIEDFSSLKYLNFPNIPNIPNIHTSRKSFSHEFNAQYLFPNNDDEVDRLHSQHFLGHHIWGNNFSAPIEEVLKVEGSRALEIGCGPGTFIFEMSYQFEKAKFTGIDKMPMFPVEIKPQNSHFVVCDLLNKLPFEDSTFDYVCIRLIGLRLLFTQEDWENKIIKELIRITKPGGWVEFTIKDLNWYNEGPRTSYFRNFATELLSKIHNLEIPQITKFLDKTNQFTSVQMDEKIVPIGSWGGSCGKIHLDLIKWEMKNLRPYIEFALELECKGETYENLNEKFLEEVEEEGRKMYTRCLRYWAMKKFPN</sequence>
<evidence type="ECO:0000313" key="4">
    <source>
        <dbReference type="Proteomes" id="UP000789706"/>
    </source>
</evidence>
<feature type="domain" description="Methyltransferase" evidence="2">
    <location>
        <begin position="263"/>
        <end position="356"/>
    </location>
</feature>
<dbReference type="SUPFAM" id="SSF53335">
    <property type="entry name" value="S-adenosyl-L-methionine-dependent methyltransferases"/>
    <property type="match status" value="1"/>
</dbReference>
<dbReference type="OrthoDB" id="184880at2759"/>
<dbReference type="Proteomes" id="UP000789706">
    <property type="component" value="Unassembled WGS sequence"/>
</dbReference>
<dbReference type="PANTHER" id="PTHR43591:SF24">
    <property type="entry name" value="2-METHOXY-6-POLYPRENYL-1,4-BENZOQUINOL METHYLASE, MITOCHONDRIAL"/>
    <property type="match status" value="1"/>
</dbReference>
<accession>A0A9N8V0S8</accession>
<keyword evidence="4" id="KW-1185">Reference proteome</keyword>
<organism evidence="3 4">
    <name type="scientific">Diversispora eburnea</name>
    <dbReference type="NCBI Taxonomy" id="1213867"/>
    <lineage>
        <taxon>Eukaryota</taxon>
        <taxon>Fungi</taxon>
        <taxon>Fungi incertae sedis</taxon>
        <taxon>Mucoromycota</taxon>
        <taxon>Glomeromycotina</taxon>
        <taxon>Glomeromycetes</taxon>
        <taxon>Diversisporales</taxon>
        <taxon>Diversisporaceae</taxon>
        <taxon>Diversispora</taxon>
    </lineage>
</organism>
<evidence type="ECO:0000259" key="2">
    <source>
        <dbReference type="Pfam" id="PF13649"/>
    </source>
</evidence>
<dbReference type="InterPro" id="IPR041698">
    <property type="entry name" value="Methyltransf_25"/>
</dbReference>
<feature type="compositionally biased region" description="Low complexity" evidence="1">
    <location>
        <begin position="114"/>
        <end position="133"/>
    </location>
</feature>
<dbReference type="PANTHER" id="PTHR43591">
    <property type="entry name" value="METHYLTRANSFERASE"/>
    <property type="match status" value="1"/>
</dbReference>
<evidence type="ECO:0000256" key="1">
    <source>
        <dbReference type="SAM" id="MobiDB-lite"/>
    </source>
</evidence>
<reference evidence="3" key="1">
    <citation type="submission" date="2021-06" db="EMBL/GenBank/DDBJ databases">
        <authorList>
            <person name="Kallberg Y."/>
            <person name="Tangrot J."/>
            <person name="Rosling A."/>
        </authorList>
    </citation>
    <scope>NUCLEOTIDE SEQUENCE</scope>
    <source>
        <strain evidence="3">AZ414A</strain>
    </source>
</reference>
<dbReference type="GO" id="GO:0008168">
    <property type="term" value="F:methyltransferase activity"/>
    <property type="evidence" value="ECO:0007669"/>
    <property type="project" value="TreeGrafter"/>
</dbReference>
<name>A0A9N8V0S8_9GLOM</name>
<evidence type="ECO:0000313" key="3">
    <source>
        <dbReference type="EMBL" id="CAG8438444.1"/>
    </source>
</evidence>
<gene>
    <name evidence="3" type="ORF">DEBURN_LOCUS1233</name>
</gene>
<dbReference type="Gene3D" id="3.40.50.150">
    <property type="entry name" value="Vaccinia Virus protein VP39"/>
    <property type="match status" value="1"/>
</dbReference>
<dbReference type="AlphaFoldDB" id="A0A9N8V0S8"/>
<dbReference type="InterPro" id="IPR029063">
    <property type="entry name" value="SAM-dependent_MTases_sf"/>
</dbReference>
<protein>
    <submittedName>
        <fullName evidence="3">1592_t:CDS:1</fullName>
    </submittedName>
</protein>